<protein>
    <submittedName>
        <fullName evidence="1">Uncharacterized protein</fullName>
    </submittedName>
</protein>
<evidence type="ECO:0000313" key="2">
    <source>
        <dbReference type="Proteomes" id="UP001597244"/>
    </source>
</evidence>
<reference evidence="2" key="1">
    <citation type="journal article" date="2019" name="Int. J. Syst. Evol. Microbiol.">
        <title>The Global Catalogue of Microorganisms (GCM) 10K type strain sequencing project: providing services to taxonomists for standard genome sequencing and annotation.</title>
        <authorList>
            <consortium name="The Broad Institute Genomics Platform"/>
            <consortium name="The Broad Institute Genome Sequencing Center for Infectious Disease"/>
            <person name="Wu L."/>
            <person name="Ma J."/>
        </authorList>
    </citation>
    <scope>NUCLEOTIDE SEQUENCE [LARGE SCALE GENOMIC DNA]</scope>
    <source>
        <strain evidence="2">CCM 8951</strain>
    </source>
</reference>
<name>A0ABW4DJH6_9LACO</name>
<dbReference type="Proteomes" id="UP001597244">
    <property type="component" value="Unassembled WGS sequence"/>
</dbReference>
<gene>
    <name evidence="1" type="ORF">ACFQ4L_01805</name>
</gene>
<dbReference type="EMBL" id="JBHTOF010000019">
    <property type="protein sequence ID" value="MFD1464827.1"/>
    <property type="molecule type" value="Genomic_DNA"/>
</dbReference>
<evidence type="ECO:0000313" key="1">
    <source>
        <dbReference type="EMBL" id="MFD1464827.1"/>
    </source>
</evidence>
<keyword evidence="2" id="KW-1185">Reference proteome</keyword>
<accession>A0ABW4DJH6</accession>
<proteinExistence type="predicted"/>
<comment type="caution">
    <text evidence="1">The sequence shown here is derived from an EMBL/GenBank/DDBJ whole genome shotgun (WGS) entry which is preliminary data.</text>
</comment>
<sequence length="90" mass="10444">MEEKYGHTVKLVLASDFCSVTAGGAFEIFVVFKKLESQVEEFPYFGNPGTVPTVFVHTFPEQLRPKVDKIFNLFNGFDFLYLRITIFRRK</sequence>
<organism evidence="1 2">
    <name type="scientific">Lapidilactobacillus mulanensis</name>
    <dbReference type="NCBI Taxonomy" id="2485999"/>
    <lineage>
        <taxon>Bacteria</taxon>
        <taxon>Bacillati</taxon>
        <taxon>Bacillota</taxon>
        <taxon>Bacilli</taxon>
        <taxon>Lactobacillales</taxon>
        <taxon>Lactobacillaceae</taxon>
        <taxon>Lapidilactobacillus</taxon>
    </lineage>
</organism>